<dbReference type="GO" id="GO:0003713">
    <property type="term" value="F:transcription coactivator activity"/>
    <property type="evidence" value="ECO:0007669"/>
    <property type="project" value="TreeGrafter"/>
</dbReference>
<keyword evidence="8" id="KW-0539">Nucleus</keyword>
<dbReference type="FunFam" id="3.30.40.10:FF:000049">
    <property type="entry name" value="Histone-lysine N-methyltransferase"/>
    <property type="match status" value="1"/>
</dbReference>
<dbReference type="Ensembl" id="ENSSTUT00000034191.1">
    <property type="protein sequence ID" value="ENSSTUP00000032730.1"/>
    <property type="gene ID" value="ENSSTUG00000013790.1"/>
</dbReference>
<feature type="compositionally biased region" description="Basic and acidic residues" evidence="10">
    <location>
        <begin position="923"/>
        <end position="941"/>
    </location>
</feature>
<feature type="compositionally biased region" description="Basic and acidic residues" evidence="10">
    <location>
        <begin position="793"/>
        <end position="827"/>
    </location>
</feature>
<evidence type="ECO:0000256" key="2">
    <source>
        <dbReference type="ARBA" id="ARBA00022723"/>
    </source>
</evidence>
<dbReference type="Proteomes" id="UP000472277">
    <property type="component" value="Chromosome 6"/>
</dbReference>
<feature type="region of interest" description="Disordered" evidence="10">
    <location>
        <begin position="1"/>
        <end position="88"/>
    </location>
</feature>
<dbReference type="FunFam" id="3.30.40.10:FF:001142">
    <property type="entry name" value="Histone-lysine N-methyltransferase"/>
    <property type="match status" value="1"/>
</dbReference>
<dbReference type="InterPro" id="IPR034732">
    <property type="entry name" value="EPHD"/>
</dbReference>
<feature type="domain" description="PHD-type" evidence="11">
    <location>
        <begin position="1423"/>
        <end position="1473"/>
    </location>
</feature>
<protein>
    <submittedName>
        <fullName evidence="13">Lysine (K)-specific methyltransferase 2Ca</fullName>
    </submittedName>
</protein>
<evidence type="ECO:0000256" key="6">
    <source>
        <dbReference type="ARBA" id="ARBA00023015"/>
    </source>
</evidence>
<dbReference type="PROSITE" id="PS50016">
    <property type="entry name" value="ZF_PHD_2"/>
    <property type="match status" value="6"/>
</dbReference>
<dbReference type="Pfam" id="PF13771">
    <property type="entry name" value="zf-HC5HC2H"/>
    <property type="match status" value="1"/>
</dbReference>
<dbReference type="FunFam" id="3.30.40.10:FF:000080">
    <property type="entry name" value="Histone-lysine N-methyltransferase 2C"/>
    <property type="match status" value="1"/>
</dbReference>
<dbReference type="InterPro" id="IPR047004">
    <property type="entry name" value="KMT2C_PHD2"/>
</dbReference>
<evidence type="ECO:0000256" key="10">
    <source>
        <dbReference type="SAM" id="MobiDB-lite"/>
    </source>
</evidence>
<evidence type="ECO:0000313" key="13">
    <source>
        <dbReference type="Ensembl" id="ENSSTUP00000032730.1"/>
    </source>
</evidence>
<feature type="domain" description="PHD-type" evidence="12">
    <location>
        <begin position="242"/>
        <end position="350"/>
    </location>
</feature>
<dbReference type="InterPro" id="IPR011011">
    <property type="entry name" value="Znf_FYVE_PHD"/>
</dbReference>
<dbReference type="CDD" id="cd15513">
    <property type="entry name" value="PHD5_KMT2C_like"/>
    <property type="match status" value="1"/>
</dbReference>
<feature type="compositionally biased region" description="Polar residues" evidence="10">
    <location>
        <begin position="217"/>
        <end position="233"/>
    </location>
</feature>
<feature type="domain" description="PHD-type" evidence="11">
    <location>
        <begin position="1373"/>
        <end position="1426"/>
    </location>
</feature>
<dbReference type="Pfam" id="PF00628">
    <property type="entry name" value="PHD"/>
    <property type="match status" value="4"/>
</dbReference>
<keyword evidence="2" id="KW-0479">Metal-binding</keyword>
<keyword evidence="6" id="KW-0805">Transcription regulation</keyword>
<evidence type="ECO:0000256" key="5">
    <source>
        <dbReference type="ARBA" id="ARBA00022833"/>
    </source>
</evidence>
<accession>A0A673YEB2</accession>
<organism evidence="13 14">
    <name type="scientific">Salmo trutta</name>
    <name type="common">Brown trout</name>
    <dbReference type="NCBI Taxonomy" id="8032"/>
    <lineage>
        <taxon>Eukaryota</taxon>
        <taxon>Metazoa</taxon>
        <taxon>Chordata</taxon>
        <taxon>Craniata</taxon>
        <taxon>Vertebrata</taxon>
        <taxon>Euteleostomi</taxon>
        <taxon>Actinopterygii</taxon>
        <taxon>Neopterygii</taxon>
        <taxon>Teleostei</taxon>
        <taxon>Protacanthopterygii</taxon>
        <taxon>Salmoniformes</taxon>
        <taxon>Salmonidae</taxon>
        <taxon>Salmoninae</taxon>
        <taxon>Salmo</taxon>
    </lineage>
</organism>
<feature type="compositionally biased region" description="Acidic residues" evidence="10">
    <location>
        <begin position="72"/>
        <end position="88"/>
    </location>
</feature>
<dbReference type="PANTHER" id="PTHR45888">
    <property type="entry name" value="HL01030P-RELATED"/>
    <property type="match status" value="1"/>
</dbReference>
<keyword evidence="4 9" id="KW-0863">Zinc-finger</keyword>
<evidence type="ECO:0000256" key="3">
    <source>
        <dbReference type="ARBA" id="ARBA00022737"/>
    </source>
</evidence>
<keyword evidence="14" id="KW-1185">Reference proteome</keyword>
<feature type="region of interest" description="Disordered" evidence="10">
    <location>
        <begin position="1233"/>
        <end position="1254"/>
    </location>
</feature>
<feature type="compositionally biased region" description="Basic and acidic residues" evidence="10">
    <location>
        <begin position="588"/>
        <end position="672"/>
    </location>
</feature>
<feature type="compositionally biased region" description="Basic and acidic residues" evidence="10">
    <location>
        <begin position="679"/>
        <end position="733"/>
    </location>
</feature>
<name>A0A673YEB2_SALTR</name>
<feature type="domain" description="PHD-type" evidence="11">
    <location>
        <begin position="1500"/>
        <end position="1555"/>
    </location>
</feature>
<dbReference type="GO" id="GO:0044666">
    <property type="term" value="C:MLL3/4 complex"/>
    <property type="evidence" value="ECO:0007669"/>
    <property type="project" value="TreeGrafter"/>
</dbReference>
<feature type="compositionally biased region" description="Basic and acidic residues" evidence="10">
    <location>
        <begin position="1241"/>
        <end position="1250"/>
    </location>
</feature>
<evidence type="ECO:0000259" key="11">
    <source>
        <dbReference type="PROSITE" id="PS50016"/>
    </source>
</evidence>
<evidence type="ECO:0000256" key="4">
    <source>
        <dbReference type="ARBA" id="ARBA00022771"/>
    </source>
</evidence>
<dbReference type="GO" id="GO:0045944">
    <property type="term" value="P:positive regulation of transcription by RNA polymerase II"/>
    <property type="evidence" value="ECO:0007669"/>
    <property type="project" value="TreeGrafter"/>
</dbReference>
<dbReference type="FunFam" id="3.30.40.10:FF:000070">
    <property type="entry name" value="Histone-lysine N-methyltransferase"/>
    <property type="match status" value="1"/>
</dbReference>
<feature type="compositionally biased region" description="Basic and acidic residues" evidence="10">
    <location>
        <begin position="1147"/>
        <end position="1158"/>
    </location>
</feature>
<dbReference type="InterPro" id="IPR013083">
    <property type="entry name" value="Znf_RING/FYVE/PHD"/>
</dbReference>
<evidence type="ECO:0000256" key="9">
    <source>
        <dbReference type="PROSITE-ProRule" id="PRU00146"/>
    </source>
</evidence>
<dbReference type="CDD" id="cd15509">
    <property type="entry name" value="PHD1_KMT2C_like"/>
    <property type="match status" value="1"/>
</dbReference>
<feature type="domain" description="PHD-type" evidence="11">
    <location>
        <begin position="488"/>
        <end position="546"/>
    </location>
</feature>
<dbReference type="InterPro" id="IPR000637">
    <property type="entry name" value="HMGI/Y_DNA-bd_CS"/>
</dbReference>
<dbReference type="SUPFAM" id="SSF57903">
    <property type="entry name" value="FYVE/PHD zinc finger"/>
    <property type="match status" value="6"/>
</dbReference>
<dbReference type="InterPro" id="IPR019787">
    <property type="entry name" value="Znf_PHD-finger"/>
</dbReference>
<dbReference type="GO" id="GO:0008270">
    <property type="term" value="F:zinc ion binding"/>
    <property type="evidence" value="ECO:0007669"/>
    <property type="project" value="UniProtKB-KW"/>
</dbReference>
<feature type="compositionally biased region" description="Basic and acidic residues" evidence="10">
    <location>
        <begin position="988"/>
        <end position="997"/>
    </location>
</feature>
<dbReference type="Gene3D" id="3.30.40.10">
    <property type="entry name" value="Zinc/RING finger domain, C3HC4 (zinc finger)"/>
    <property type="match status" value="6"/>
</dbReference>
<dbReference type="PROSITE" id="PS51805">
    <property type="entry name" value="EPHD"/>
    <property type="match status" value="1"/>
</dbReference>
<proteinExistence type="predicted"/>
<sequence length="1592" mass="175142">MLSILVCRMSSENKSLDPSDHGPSTPLSSTGGRTPSPAPTDRRPRGRPRKDAGSGLPTPRKKGRSRGRAQVEDEDSMDGTETAEAENMQDMEVKELVLDVEEEIMVPSPRDDRPLSPLFQRSVSEDSAGSSASTLEHAKVREKLCAFCYCGERSFLGQGDLMVFGPTPGYVPLHIRNRRGSSEKDDDYHEDDFQDDHHDTKSPGQRNGGRGLKKVSSPDSGLHSSSAPGSTDPFSEELAPKFWDELGQIGLPDDINVQSLFDPTGQCCAHLHCAAWSEGVCCGEAQDSLLYVDKAIDSGSTECCAYCKRLGASIKCCEEGCCRSYHFPCAAAAGTFQDLRRHTLLCPDHLQLASQRSKEEVKCLLCGSAGDLQDLLFCSSCGQHYHGACLDVSVTPLKRAGWQCPECKVCLTCRNPGEDSKMLVCDMCDKGYHTFCLQPTMKSIPTNGWRCKNCRVCSLCGVRQAGRWAHNITLCEGCHGQPEESAPALPCPLCVRGQGRGDAPKDLLLTCHTCKRWLHGECEKQAGGNLDLHPQADYMCTVCKQVESDMVETPASPIQESTEPEPEPTMDVFMAVVEEEVQLEEEEARPSPRLEEEEVRPSPRLEEEEARPSPRLEEEEARPSPRLEEEEARPSPRLEEEEARPSPRLEEEEARPSPRLEEEEEARPSPRLEEEEEEARPSPRLEEEEEARPSPRLEEEEEARPSPRLEEEEEARPGPRLEEEEEARPGPRLEEEEEARPGPQLEEEAAAPPGPRLEEEAAAPPGPRLEEEAAARPGPRLEEEEEAAARPGPRLEEEARPGPRLEEEARPGPRLEEEARPGPRLEEEAAAARPGPRLEEEAAAARPGPRLEEEAAAARPGPRLEEEAAAARPGPRLEEEAAAARPGPRLEEEAAAARPGPRLEEEAAVRPGPRLEEEEEEEARPGPRLEEEARPGPRLEEEGAAARPGPRLEEEEEAAAARPGPRLEEEEAAARPCPRLEEEEEEEAHPGPLKEPKVSPSGVELAQEIQVTVTLTEGRESPQRSGTLADVSPLASQSPASPMDDFQQEVEISDSLQTGKGAAPEEALPCDVEGEESKSEDSKTTLATPTKEIAHEPLEETTGEAPVEEEEPMEVAPVEMKPLELAAMETTVKQNVMEPMQEVQDAVAEKEMEEKLQELEDEELPPSILDKGEDLPPIVLDEGEVLLPNVLLIAEDTIREKELSPMAELPEMESPVDMDTTVEMDIMPASNRSLSDFSSLRGEDKARKASPEMSSELSLMLIQSLVPTESFPREASPPWAQAQIQAQAAPPQTQPHSGYSACVPPTTTTFFPLTPKIGMGKPAISKRKFSPGRPRVKQASFVEQPYMVKEEEENAMHNTVVMFSTSDHFTLRQDMCVVCGSFGQGSEGRLLACSQCGQCYHPFCVNIKITRVVLSKGWRCLECTVCEACGQASDPGRLLLCDNCDISYHTYCLDPPLQTVPKGSWKCKWCVSCTQCGATSPGMRCDWQNNYTQCGPCASLASCPMCMRSYREDELIVQCRQCDRWIHACCQGLDTDEEVENAADDGFDCTMCRMHALPSQGKVEALLSDSCEDPMVAQIVSKTRDPGKTALP</sequence>
<gene>
    <name evidence="13" type="primary">KMT2C</name>
    <name evidence="13" type="synonym">LOC115195273</name>
</gene>
<reference evidence="13" key="2">
    <citation type="submission" date="2025-09" db="UniProtKB">
        <authorList>
            <consortium name="Ensembl"/>
        </authorList>
    </citation>
    <scope>IDENTIFICATION</scope>
</reference>
<keyword evidence="7" id="KW-0804">Transcription</keyword>
<reference evidence="13" key="1">
    <citation type="submission" date="2025-08" db="UniProtKB">
        <authorList>
            <consortium name="Ensembl"/>
        </authorList>
    </citation>
    <scope>IDENTIFICATION</scope>
</reference>
<dbReference type="SMART" id="SM00249">
    <property type="entry name" value="PHD"/>
    <property type="match status" value="7"/>
</dbReference>
<keyword evidence="3" id="KW-0677">Repeat</keyword>
<feature type="region of interest" description="Disordered" evidence="10">
    <location>
        <begin position="581"/>
        <end position="1115"/>
    </location>
</feature>
<evidence type="ECO:0000256" key="7">
    <source>
        <dbReference type="ARBA" id="ARBA00023163"/>
    </source>
</evidence>
<dbReference type="CDD" id="cd15594">
    <property type="entry name" value="PHD2_KMT2C"/>
    <property type="match status" value="1"/>
</dbReference>
<evidence type="ECO:0000313" key="14">
    <source>
        <dbReference type="Proteomes" id="UP000472277"/>
    </source>
</evidence>
<evidence type="ECO:0000256" key="1">
    <source>
        <dbReference type="ARBA" id="ARBA00004123"/>
    </source>
</evidence>
<evidence type="ECO:0000256" key="8">
    <source>
        <dbReference type="ARBA" id="ARBA00023242"/>
    </source>
</evidence>
<dbReference type="GeneTree" id="ENSGT00940000155281"/>
<feature type="domain" description="PHD-type" evidence="11">
    <location>
        <begin position="407"/>
        <end position="457"/>
    </location>
</feature>
<dbReference type="PANTHER" id="PTHR45888:SF1">
    <property type="entry name" value="HISTONE-LYSINE N-METHYLTRANSFERASE 2C"/>
    <property type="match status" value="1"/>
</dbReference>
<comment type="subcellular location">
    <subcellularLocation>
        <location evidence="1">Nucleus</location>
    </subcellularLocation>
</comment>
<dbReference type="GO" id="GO:0042800">
    <property type="term" value="F:histone H3K4 methyltransferase activity"/>
    <property type="evidence" value="ECO:0007669"/>
    <property type="project" value="TreeGrafter"/>
</dbReference>
<feature type="compositionally biased region" description="Acidic residues" evidence="10">
    <location>
        <begin position="1099"/>
        <end position="1113"/>
    </location>
</feature>
<feature type="region of interest" description="Disordered" evidence="10">
    <location>
        <begin position="1143"/>
        <end position="1169"/>
    </location>
</feature>
<feature type="region of interest" description="Disordered" evidence="10">
    <location>
        <begin position="175"/>
        <end position="234"/>
    </location>
</feature>
<dbReference type="FunFam" id="3.30.40.10:FF:000095">
    <property type="entry name" value="Histone-lysine N-methyltransferase 2C"/>
    <property type="match status" value="1"/>
</dbReference>
<keyword evidence="5" id="KW-0862">Zinc</keyword>
<dbReference type="InterPro" id="IPR001965">
    <property type="entry name" value="Znf_PHD"/>
</dbReference>
<dbReference type="PROSITE" id="PS00354">
    <property type="entry name" value="HMGI_Y"/>
    <property type="match status" value="1"/>
</dbReference>
<feature type="domain" description="PHD-type" evidence="11">
    <location>
        <begin position="360"/>
        <end position="410"/>
    </location>
</feature>
<evidence type="ECO:0000259" key="12">
    <source>
        <dbReference type="PROSITE" id="PS51805"/>
    </source>
</evidence>